<reference evidence="1 2" key="1">
    <citation type="submission" date="2023-08" db="EMBL/GenBank/DDBJ databases">
        <title>Black Yeasts Isolated from many extreme environments.</title>
        <authorList>
            <person name="Coleine C."/>
            <person name="Stajich J.E."/>
            <person name="Selbmann L."/>
        </authorList>
    </citation>
    <scope>NUCLEOTIDE SEQUENCE [LARGE SCALE GENOMIC DNA]</scope>
    <source>
        <strain evidence="1 2">CCFEE 6328</strain>
    </source>
</reference>
<gene>
    <name evidence="1" type="ORF">LTR69_005293</name>
</gene>
<evidence type="ECO:0008006" key="3">
    <source>
        <dbReference type="Google" id="ProtNLM"/>
    </source>
</evidence>
<accession>A0ABR0JBK8</accession>
<keyword evidence="2" id="KW-1185">Reference proteome</keyword>
<organism evidence="1 2">
    <name type="scientific">Exophiala sideris</name>
    <dbReference type="NCBI Taxonomy" id="1016849"/>
    <lineage>
        <taxon>Eukaryota</taxon>
        <taxon>Fungi</taxon>
        <taxon>Dikarya</taxon>
        <taxon>Ascomycota</taxon>
        <taxon>Pezizomycotina</taxon>
        <taxon>Eurotiomycetes</taxon>
        <taxon>Chaetothyriomycetidae</taxon>
        <taxon>Chaetothyriales</taxon>
        <taxon>Herpotrichiellaceae</taxon>
        <taxon>Exophiala</taxon>
    </lineage>
</organism>
<evidence type="ECO:0000313" key="2">
    <source>
        <dbReference type="Proteomes" id="UP001345691"/>
    </source>
</evidence>
<evidence type="ECO:0000313" key="1">
    <source>
        <dbReference type="EMBL" id="KAK5060694.1"/>
    </source>
</evidence>
<dbReference type="EMBL" id="JAVRRF010000010">
    <property type="protein sequence ID" value="KAK5060694.1"/>
    <property type="molecule type" value="Genomic_DNA"/>
</dbReference>
<comment type="caution">
    <text evidence="1">The sequence shown here is derived from an EMBL/GenBank/DDBJ whole genome shotgun (WGS) entry which is preliminary data.</text>
</comment>
<sequence>MTDLVRYEQPSPLLRLPAETRLQIYRHLIPKDVLDVDICSPRRSAAQQFGSLPRPGASILVAQLFAWESLIRDNGLQMLLVCRRTRDEVLPFLSKLTVRFHCTKCFEQLLSNMSHGLGVGVKWMKHVEIRYQCEDSGTVLRSVGGSLTPQLSKFMVSEAMFALQRTAWLYYGRLDLLERDKWKFEPVPTNQKSTSTTPDQITAANHVMLPAPGSLPPVFGHTFVPAPPLRHVNKLWVISGWFDT</sequence>
<name>A0ABR0JBK8_9EURO</name>
<dbReference type="Proteomes" id="UP001345691">
    <property type="component" value="Unassembled WGS sequence"/>
</dbReference>
<proteinExistence type="predicted"/>
<protein>
    <recommendedName>
        <fullName evidence="3">F-box domain-containing protein</fullName>
    </recommendedName>
</protein>